<reference evidence="4" key="1">
    <citation type="submission" date="2020-04" db="EMBL/GenBank/DDBJ databases">
        <authorList>
            <person name="Zhang T."/>
        </authorList>
    </citation>
    <scope>NUCLEOTIDE SEQUENCE</scope>
    <source>
        <strain evidence="4">HKST-UBA01</strain>
    </source>
</reference>
<evidence type="ECO:0000256" key="1">
    <source>
        <dbReference type="SAM" id="SignalP"/>
    </source>
</evidence>
<evidence type="ECO:0000259" key="3">
    <source>
        <dbReference type="Pfam" id="PF17148"/>
    </source>
</evidence>
<comment type="caution">
    <text evidence="4">The sequence shown here is derived from an EMBL/GenBank/DDBJ whole genome shotgun (WGS) entry which is preliminary data.</text>
</comment>
<dbReference type="InterPro" id="IPR032534">
    <property type="entry name" value="EcxA_zinc-bd"/>
</dbReference>
<dbReference type="Pfam" id="PF17148">
    <property type="entry name" value="DUF5117"/>
    <property type="match status" value="1"/>
</dbReference>
<dbReference type="CDD" id="cd04276">
    <property type="entry name" value="ZnMc_MMP_like_2"/>
    <property type="match status" value="1"/>
</dbReference>
<evidence type="ECO:0000313" key="5">
    <source>
        <dbReference type="Proteomes" id="UP000697710"/>
    </source>
</evidence>
<dbReference type="EMBL" id="JAGQHR010000091">
    <property type="protein sequence ID" value="MCA9726976.1"/>
    <property type="molecule type" value="Genomic_DNA"/>
</dbReference>
<dbReference type="Gene3D" id="3.40.390.10">
    <property type="entry name" value="Collagenase (Catalytic Domain)"/>
    <property type="match status" value="1"/>
</dbReference>
<organism evidence="4 5">
    <name type="scientific">Eiseniibacteriota bacterium</name>
    <dbReference type="NCBI Taxonomy" id="2212470"/>
    <lineage>
        <taxon>Bacteria</taxon>
        <taxon>Candidatus Eiseniibacteriota</taxon>
    </lineage>
</organism>
<dbReference type="PANTHER" id="PTHR38478">
    <property type="entry name" value="PEPTIDASE M1A AND M12B"/>
    <property type="match status" value="1"/>
</dbReference>
<proteinExistence type="predicted"/>
<dbReference type="GO" id="GO:0008237">
    <property type="term" value="F:metallopeptidase activity"/>
    <property type="evidence" value="ECO:0007669"/>
    <property type="project" value="UniProtKB-KW"/>
</dbReference>
<dbReference type="PANTHER" id="PTHR38478:SF1">
    <property type="entry name" value="ZINC DEPENDENT METALLOPROTEASE DOMAIN LIPOPROTEIN"/>
    <property type="match status" value="1"/>
</dbReference>
<feature type="non-terminal residue" evidence="4">
    <location>
        <position position="701"/>
    </location>
</feature>
<reference evidence="4" key="2">
    <citation type="journal article" date="2021" name="Microbiome">
        <title>Successional dynamics and alternative stable states in a saline activated sludge microbial community over 9 years.</title>
        <authorList>
            <person name="Wang Y."/>
            <person name="Ye J."/>
            <person name="Ju F."/>
            <person name="Liu L."/>
            <person name="Boyd J.A."/>
            <person name="Deng Y."/>
            <person name="Parks D.H."/>
            <person name="Jiang X."/>
            <person name="Yin X."/>
            <person name="Woodcroft B.J."/>
            <person name="Tyson G.W."/>
            <person name="Hugenholtz P."/>
            <person name="Polz M.F."/>
            <person name="Zhang T."/>
        </authorList>
    </citation>
    <scope>NUCLEOTIDE SEQUENCE</scope>
    <source>
        <strain evidence="4">HKST-UBA01</strain>
    </source>
</reference>
<accession>A0A956LX62</accession>
<dbReference type="InterPro" id="IPR024079">
    <property type="entry name" value="MetalloPept_cat_dom_sf"/>
</dbReference>
<protein>
    <submittedName>
        <fullName evidence="4">Zinc-dependent metalloprotease</fullName>
    </submittedName>
</protein>
<dbReference type="AlphaFoldDB" id="A0A956LX62"/>
<feature type="chain" id="PRO_5037867165" evidence="1">
    <location>
        <begin position="31"/>
        <end position="701"/>
    </location>
</feature>
<sequence>MIAYPRRTVRCAGLLFVGLLTFLSSGPARAVEAPEPLPTIAEQCRELTRQDGFFPIYWDEARGKVWLEVSHLNEEFLLVNFLETGLGSNPVGLDRGQISGERLVRFQRIGRRVLLWQPNQKYRAGTDNAAERRAVEESFAQSVLWGADIAAETDGRVLVDVTPLMLSDGPQIARTLEQSGQGSFSLDTDRSAVYLPATKAFPKNTELSSVLTFATSEPGRFVRETTPTPEAVTLRQRISLVELPPPGYRPRAFDPRCGSFDVQYRDYAAPLDAPMETRWITRHRLAKQDPSRALSPPVEPIVYYLDPGAPEPVRTALLEGARWWNQAFTAAGYENAFRVELLPPDADPLDVRYNVIQWVHRATRGWSYGGSVADPRTGEVIKGHITLGSLRVRQDRLLFEGLVSRDGERGTCRFDDGPDGSALVRGEDGSVPIELSLARLRQLAAHEVGHALGLAHNFAASVNDRASVMDYPAPLVRVDHGALDLSQAYAEGIGAWDKISIRYAYGDFDPASESDSLQAILHEARTRGLLYLTDQDARPAGAGHPLANLWDNGSDPVAALAQTMEVRRIALAQLGPRSLLPGEPTAQLEELLVPLFLHHRYQAEATAKLLGGRYYTYAVPGDGQEPIAPVSSQDQRDALRELLRTLDPEALSVPESIRRVLPPHPPGYDDDRERFPRRTAMYFDPLAAARVAADMTTSFLL</sequence>
<keyword evidence="1" id="KW-0732">Signal</keyword>
<dbReference type="Pfam" id="PF16313">
    <property type="entry name" value="DUF4953"/>
    <property type="match status" value="1"/>
</dbReference>
<evidence type="ECO:0000313" key="4">
    <source>
        <dbReference type="EMBL" id="MCA9726976.1"/>
    </source>
</evidence>
<feature type="domain" description="EcxA zinc-binding" evidence="2">
    <location>
        <begin position="432"/>
        <end position="701"/>
    </location>
</feature>
<keyword evidence="4" id="KW-0645">Protease</keyword>
<feature type="signal peptide" evidence="1">
    <location>
        <begin position="1"/>
        <end position="30"/>
    </location>
</feature>
<dbReference type="Proteomes" id="UP000697710">
    <property type="component" value="Unassembled WGS sequence"/>
</dbReference>
<evidence type="ECO:0000259" key="2">
    <source>
        <dbReference type="Pfam" id="PF16313"/>
    </source>
</evidence>
<dbReference type="SUPFAM" id="SSF55486">
    <property type="entry name" value="Metalloproteases ('zincins'), catalytic domain"/>
    <property type="match status" value="1"/>
</dbReference>
<name>A0A956LX62_UNCEI</name>
<keyword evidence="4" id="KW-0482">Metalloprotease</keyword>
<feature type="domain" description="DUF5117" evidence="3">
    <location>
        <begin position="96"/>
        <end position="287"/>
    </location>
</feature>
<dbReference type="InterPro" id="IPR033413">
    <property type="entry name" value="DUF5117"/>
</dbReference>
<gene>
    <name evidence="4" type="ORF">KC729_04780</name>
</gene>
<keyword evidence="4" id="KW-0378">Hydrolase</keyword>
<dbReference type="InterPro" id="IPR034032">
    <property type="entry name" value="Zn_MMP-like_bac"/>
</dbReference>